<protein>
    <recommendedName>
        <fullName evidence="3">Pancreas/duodenum homeobox protein 1</fullName>
    </recommendedName>
</protein>
<sequence>MSDIDFAQIFSPDQLAAIFPDTRTDDFFEALFGDREDGAYDISLKFNNGTADRLELAFHLARRPGKCLACNLTYGLPQVFSRHPIIDVNGIVARLDELLDGRARCGEWRLGSTREMSRDLHVIPLFISLRQNGHTPASA</sequence>
<comment type="caution">
    <text evidence="1">The sequence shown here is derived from an EMBL/GenBank/DDBJ whole genome shotgun (WGS) entry which is preliminary data.</text>
</comment>
<dbReference type="OrthoDB" id="5457758at2"/>
<dbReference type="Proteomes" id="UP000014977">
    <property type="component" value="Unassembled WGS sequence"/>
</dbReference>
<reference evidence="1 2" key="1">
    <citation type="journal article" date="2013" name="Genome Announc.">
        <title>Draft genome sequences for three mercury-methylating, sulfate-reducing bacteria.</title>
        <authorList>
            <person name="Brown S.D."/>
            <person name="Hurt R.A.Jr."/>
            <person name="Gilmour C.C."/>
            <person name="Elias D.A."/>
        </authorList>
    </citation>
    <scope>NUCLEOTIDE SEQUENCE [LARGE SCALE GENOMIC DNA]</scope>
    <source>
        <strain evidence="1 2">DSM 2059</strain>
    </source>
</reference>
<accession>S7TR12</accession>
<dbReference type="AlphaFoldDB" id="S7TR12"/>
<dbReference type="RefSeq" id="WP_020877513.1">
    <property type="nucleotide sequence ID" value="NZ_ATHJ01000092.1"/>
</dbReference>
<gene>
    <name evidence="1" type="ORF">dsmv_2756</name>
</gene>
<evidence type="ECO:0008006" key="3">
    <source>
        <dbReference type="Google" id="ProtNLM"/>
    </source>
</evidence>
<dbReference type="eggNOG" id="ENOG5032SN5">
    <property type="taxonomic scope" value="Bacteria"/>
</dbReference>
<dbReference type="PATRIC" id="fig|1121405.3.peg.2427"/>
<evidence type="ECO:0000313" key="1">
    <source>
        <dbReference type="EMBL" id="EPR39100.1"/>
    </source>
</evidence>
<dbReference type="EMBL" id="ATHJ01000092">
    <property type="protein sequence ID" value="EPR39100.1"/>
    <property type="molecule type" value="Genomic_DNA"/>
</dbReference>
<evidence type="ECO:0000313" key="2">
    <source>
        <dbReference type="Proteomes" id="UP000014977"/>
    </source>
</evidence>
<keyword evidence="2" id="KW-1185">Reference proteome</keyword>
<proteinExistence type="predicted"/>
<name>S7TR12_DESML</name>
<organism evidence="1 2">
    <name type="scientific">Desulfococcus multivorans DSM 2059</name>
    <dbReference type="NCBI Taxonomy" id="1121405"/>
    <lineage>
        <taxon>Bacteria</taxon>
        <taxon>Pseudomonadati</taxon>
        <taxon>Thermodesulfobacteriota</taxon>
        <taxon>Desulfobacteria</taxon>
        <taxon>Desulfobacterales</taxon>
        <taxon>Desulfococcaceae</taxon>
        <taxon>Desulfococcus</taxon>
    </lineage>
</organism>